<dbReference type="GO" id="GO:0044281">
    <property type="term" value="P:small molecule metabolic process"/>
    <property type="evidence" value="ECO:0007669"/>
    <property type="project" value="UniProtKB-ARBA"/>
</dbReference>
<dbReference type="SUPFAM" id="SSF51735">
    <property type="entry name" value="NAD(P)-binding Rossmann-fold domains"/>
    <property type="match status" value="1"/>
</dbReference>
<dbReference type="Proteomes" id="UP000218615">
    <property type="component" value="Unassembled WGS sequence"/>
</dbReference>
<keyword evidence="1" id="KW-0560">Oxidoreductase</keyword>
<name>A0A284VIY2_9EURY</name>
<feature type="domain" description="Enoyl reductase (ER)" evidence="2">
    <location>
        <begin position="2"/>
        <end position="198"/>
    </location>
</feature>
<dbReference type="Gene3D" id="3.40.50.720">
    <property type="entry name" value="NAD(P)-binding Rossmann-like Domain"/>
    <property type="match status" value="2"/>
</dbReference>
<dbReference type="Pfam" id="PF13602">
    <property type="entry name" value="ADH_zinc_N_2"/>
    <property type="match status" value="1"/>
</dbReference>
<dbReference type="GO" id="GO:0016616">
    <property type="term" value="F:oxidoreductase activity, acting on the CH-OH group of donors, NAD or NADP as acceptor"/>
    <property type="evidence" value="ECO:0007669"/>
    <property type="project" value="UniProtKB-ARBA"/>
</dbReference>
<dbReference type="InterPro" id="IPR002364">
    <property type="entry name" value="Quin_OxRdtase/zeta-crystal_CS"/>
</dbReference>
<evidence type="ECO:0000313" key="4">
    <source>
        <dbReference type="Proteomes" id="UP000218615"/>
    </source>
</evidence>
<dbReference type="InterPro" id="IPR013154">
    <property type="entry name" value="ADH-like_N"/>
</dbReference>
<dbReference type="PANTHER" id="PTHR11695">
    <property type="entry name" value="ALCOHOL DEHYDROGENASE RELATED"/>
    <property type="match status" value="1"/>
</dbReference>
<evidence type="ECO:0000259" key="2">
    <source>
        <dbReference type="SMART" id="SM00829"/>
    </source>
</evidence>
<dbReference type="OrthoDB" id="146629at2157"/>
<dbReference type="GO" id="GO:0043168">
    <property type="term" value="F:anion binding"/>
    <property type="evidence" value="ECO:0007669"/>
    <property type="project" value="UniProtKB-ARBA"/>
</dbReference>
<reference evidence="4" key="1">
    <citation type="submission" date="2017-06" db="EMBL/GenBank/DDBJ databases">
        <authorList>
            <person name="Cremers G."/>
        </authorList>
    </citation>
    <scope>NUCLEOTIDE SEQUENCE [LARGE SCALE GENOMIC DNA]</scope>
</reference>
<proteinExistence type="predicted"/>
<dbReference type="PROSITE" id="PS01162">
    <property type="entry name" value="QOR_ZETA_CRYSTAL"/>
    <property type="match status" value="1"/>
</dbReference>
<dbReference type="InterPro" id="IPR020843">
    <property type="entry name" value="ER"/>
</dbReference>
<dbReference type="RefSeq" id="WP_096203573.1">
    <property type="nucleotide sequence ID" value="NZ_FZMP01000011.1"/>
</dbReference>
<protein>
    <submittedName>
        <fullName evidence="3">Alcohol dehydrogenase, zinc-containing</fullName>
    </submittedName>
</protein>
<gene>
    <name evidence="3" type="ORF">MNV_1080010</name>
</gene>
<dbReference type="InterPro" id="IPR011032">
    <property type="entry name" value="GroES-like_sf"/>
</dbReference>
<dbReference type="InterPro" id="IPR050700">
    <property type="entry name" value="YIM1/Zinc_Alcohol_DH_Fams"/>
</dbReference>
<dbReference type="InterPro" id="IPR036291">
    <property type="entry name" value="NAD(P)-bd_dom_sf"/>
</dbReference>
<dbReference type="GO" id="GO:0008270">
    <property type="term" value="F:zinc ion binding"/>
    <property type="evidence" value="ECO:0007669"/>
    <property type="project" value="InterPro"/>
</dbReference>
<evidence type="ECO:0000256" key="1">
    <source>
        <dbReference type="ARBA" id="ARBA00023002"/>
    </source>
</evidence>
<dbReference type="Pfam" id="PF08240">
    <property type="entry name" value="ADH_N"/>
    <property type="match status" value="1"/>
</dbReference>
<dbReference type="PANTHER" id="PTHR11695:SF294">
    <property type="entry name" value="RETICULON-4-INTERACTING PROTEIN 1, MITOCHONDRIAL"/>
    <property type="match status" value="1"/>
</dbReference>
<dbReference type="SUPFAM" id="SSF50129">
    <property type="entry name" value="GroES-like"/>
    <property type="match status" value="1"/>
</dbReference>
<dbReference type="Gene3D" id="3.90.180.10">
    <property type="entry name" value="Medium-chain alcohol dehydrogenases, catalytic domain"/>
    <property type="match status" value="2"/>
</dbReference>
<keyword evidence="4" id="KW-1185">Reference proteome</keyword>
<sequence>MRQMAPLKFPATPGGDFSGVVTEIGEGVSGFKKGDEVYGQANVTRSGSGSFAEFASADVNTTAHKPKNANHVEAAALPLTGVSAWQALVDHLGLSRGEKILIHGGAGGIGTIAIQLAKYLGAYVVATVSAKDIPYVKELGTDEAIDYKNQSFEELSKLAELVDKRAIKVHIEKTFPLEQAGEALMYLQNGHPRGKVVLKIRED</sequence>
<dbReference type="AlphaFoldDB" id="A0A284VIY2"/>
<dbReference type="EMBL" id="FZMP01000011">
    <property type="protein sequence ID" value="SNQ59157.1"/>
    <property type="molecule type" value="Genomic_DNA"/>
</dbReference>
<dbReference type="CDD" id="cd05289">
    <property type="entry name" value="MDR_like_2"/>
    <property type="match status" value="1"/>
</dbReference>
<organism evidence="3 4">
    <name type="scientific">Candidatus Methanoperedens nitratireducens</name>
    <dbReference type="NCBI Taxonomy" id="1392998"/>
    <lineage>
        <taxon>Archaea</taxon>
        <taxon>Methanobacteriati</taxon>
        <taxon>Methanobacteriota</taxon>
        <taxon>Stenosarchaea group</taxon>
        <taxon>Methanomicrobia</taxon>
        <taxon>Methanosarcinales</taxon>
        <taxon>ANME-2 cluster</taxon>
        <taxon>Candidatus Methanoperedentaceae</taxon>
        <taxon>Candidatus Methanoperedens</taxon>
    </lineage>
</organism>
<accession>A0A284VIY2</accession>
<evidence type="ECO:0000313" key="3">
    <source>
        <dbReference type="EMBL" id="SNQ59157.1"/>
    </source>
</evidence>
<dbReference type="GO" id="GO:0030554">
    <property type="term" value="F:adenyl nucleotide binding"/>
    <property type="evidence" value="ECO:0007669"/>
    <property type="project" value="UniProtKB-ARBA"/>
</dbReference>
<dbReference type="SMART" id="SM00829">
    <property type="entry name" value="PKS_ER"/>
    <property type="match status" value="1"/>
</dbReference>